<dbReference type="PATRIC" id="fig|13690.10.peg.962"/>
<dbReference type="Proteomes" id="UP000028534">
    <property type="component" value="Unassembled WGS sequence"/>
</dbReference>
<name>A0A084ESE6_SPHYA</name>
<dbReference type="RefSeq" id="WP_155276376.1">
    <property type="nucleotide sequence ID" value="NZ_JGVR01000003.1"/>
</dbReference>
<sequence length="382" mass="42768">MNFFNVDDFSEATQRSVQDYVNNGGKQIVLTTKCPTERPPFDLPEDVMVIDERFGGLSFIRGQHPRLEGYWTQYSHLETGLARNVTFSQTITDKTPIENWQSKPHAMQEAPVGAMDSEHYRHAHNHYQLLHSEVYNFSRDLNGVAIWGDSAALAPNAKSWGAFFSARSWPLKWTGYTPPECFAYDEATEFDAALVGVEIDVLNAGKDWCGPEGINPDAMAKVGLQLVGFGNKNTAAIEVRTEDSDDPNKSVEERRGAWHWGIIMRNALDHQSTVLMSENGHIRRGLDFDKTTFSEGAMRLSGVGANSGLIFDNGRSGEIYSSAADSSMNIRIGQGGLKVWSSDGSKVILSFGDDAIEIYGRKYPKIFWKMLHKFFSWSFKVK</sequence>
<accession>A0A084ESE6</accession>
<comment type="caution">
    <text evidence="1">The sequence shown here is derived from an EMBL/GenBank/DDBJ whole genome shotgun (WGS) entry which is preliminary data.</text>
</comment>
<protein>
    <submittedName>
        <fullName evidence="1">Uncharacterized protein</fullName>
    </submittedName>
</protein>
<dbReference type="EMBL" id="JGVR01000003">
    <property type="protein sequence ID" value="KEZ20888.1"/>
    <property type="molecule type" value="Genomic_DNA"/>
</dbReference>
<dbReference type="eggNOG" id="ENOG5033QV3">
    <property type="taxonomic scope" value="Bacteria"/>
</dbReference>
<evidence type="ECO:0000313" key="1">
    <source>
        <dbReference type="EMBL" id="KEZ20888.1"/>
    </source>
</evidence>
<proteinExistence type="predicted"/>
<dbReference type="AlphaFoldDB" id="A0A084ESE6"/>
<evidence type="ECO:0000313" key="2">
    <source>
        <dbReference type="Proteomes" id="UP000028534"/>
    </source>
</evidence>
<reference evidence="1 2" key="1">
    <citation type="submission" date="2014-03" db="EMBL/GenBank/DDBJ databases">
        <title>Genome sequence of Sphingobium yanoikuyae B1.</title>
        <authorList>
            <person name="Gan H.M."/>
            <person name="Gan H.Y."/>
            <person name="Savka M.A."/>
        </authorList>
    </citation>
    <scope>NUCLEOTIDE SEQUENCE [LARGE SCALE GENOMIC DNA]</scope>
    <source>
        <strain evidence="1 2">B1</strain>
    </source>
</reference>
<organism evidence="1 2">
    <name type="scientific">Sphingobium yanoikuyae</name>
    <name type="common">Sphingomonas yanoikuyae</name>
    <dbReference type="NCBI Taxonomy" id="13690"/>
    <lineage>
        <taxon>Bacteria</taxon>
        <taxon>Pseudomonadati</taxon>
        <taxon>Pseudomonadota</taxon>
        <taxon>Alphaproteobacteria</taxon>
        <taxon>Sphingomonadales</taxon>
        <taxon>Sphingomonadaceae</taxon>
        <taxon>Sphingobium</taxon>
    </lineage>
</organism>
<gene>
    <name evidence="1" type="ORF">CP98_00929</name>
</gene>